<feature type="domain" description="GFO/IDH/MocA-like oxidoreductase" evidence="2">
    <location>
        <begin position="130"/>
        <end position="265"/>
    </location>
</feature>
<protein>
    <submittedName>
        <fullName evidence="3">Gfo/Idh/MocA family oxidoreductase</fullName>
    </submittedName>
</protein>
<dbReference type="InterPro" id="IPR051450">
    <property type="entry name" value="Gfo/Idh/MocA_Oxidoreductases"/>
</dbReference>
<dbReference type="SUPFAM" id="SSF51735">
    <property type="entry name" value="NAD(P)-binding Rossmann-fold domains"/>
    <property type="match status" value="1"/>
</dbReference>
<sequence>MTAPVKLAVLGAGLIGKRHIEHVAREPDAVLSAVVDPTPAGEAIAREAGVQWFASFADMIAVDRPDGIIVATPNQVHVKNGLEAIEAGIPALIEKPIADDIASGERMIAAAQAKGVPILTGHHRRHNPMMRKAKDIIDSGRLGRVLVVNAMFWLFKPDDYFDIDWRRQAGAGPVFLNLIHDIDNLRYLFGNITAVQARESNAVRGNAVEETAVILIEFENGVLATASVSDAVVAPWSWEMTTGENPVYPKADEACYVIGGTHGSLAIPSLDVWRNPAKRSWWEPFEKERVEYEPQDPLVLQIRQFCKVIRGEEQPLVSGLEGLQTLKVIDAVKRSAKSAERVLVS</sequence>
<proteinExistence type="predicted"/>
<dbReference type="Gene3D" id="3.30.360.10">
    <property type="entry name" value="Dihydrodipicolinate Reductase, domain 2"/>
    <property type="match status" value="1"/>
</dbReference>
<feature type="domain" description="Gfo/Idh/MocA-like oxidoreductase N-terminal" evidence="1">
    <location>
        <begin position="6"/>
        <end position="122"/>
    </location>
</feature>
<evidence type="ECO:0000259" key="1">
    <source>
        <dbReference type="Pfam" id="PF01408"/>
    </source>
</evidence>
<dbReference type="SUPFAM" id="SSF55347">
    <property type="entry name" value="Glyceraldehyde-3-phosphate dehydrogenase-like, C-terminal domain"/>
    <property type="match status" value="1"/>
</dbReference>
<organism evidence="3 4">
    <name type="scientific">Shinella sumterensis</name>
    <dbReference type="NCBI Taxonomy" id="1967501"/>
    <lineage>
        <taxon>Bacteria</taxon>
        <taxon>Pseudomonadati</taxon>
        <taxon>Pseudomonadota</taxon>
        <taxon>Alphaproteobacteria</taxon>
        <taxon>Hyphomicrobiales</taxon>
        <taxon>Rhizobiaceae</taxon>
        <taxon>Shinella</taxon>
    </lineage>
</organism>
<dbReference type="Gene3D" id="3.40.50.720">
    <property type="entry name" value="NAD(P)-binding Rossmann-like Domain"/>
    <property type="match status" value="1"/>
</dbReference>
<dbReference type="InterPro" id="IPR036291">
    <property type="entry name" value="NAD(P)-bd_dom_sf"/>
</dbReference>
<dbReference type="InterPro" id="IPR055170">
    <property type="entry name" value="GFO_IDH_MocA-like_dom"/>
</dbReference>
<evidence type="ECO:0000313" key="3">
    <source>
        <dbReference type="EMBL" id="WLR99994.1"/>
    </source>
</evidence>
<evidence type="ECO:0000259" key="2">
    <source>
        <dbReference type="Pfam" id="PF22725"/>
    </source>
</evidence>
<dbReference type="PANTHER" id="PTHR43377">
    <property type="entry name" value="BILIVERDIN REDUCTASE A"/>
    <property type="match status" value="1"/>
</dbReference>
<accession>A0AA50HAH9</accession>
<dbReference type="EMBL" id="CP132303">
    <property type="protein sequence ID" value="WLR99994.1"/>
    <property type="molecule type" value="Genomic_DNA"/>
</dbReference>
<evidence type="ECO:0000313" key="4">
    <source>
        <dbReference type="Proteomes" id="UP001234585"/>
    </source>
</evidence>
<keyword evidence="3" id="KW-0614">Plasmid</keyword>
<geneLocation type="plasmid" evidence="3 4">
    <name>unnamed1</name>
</geneLocation>
<reference evidence="3 4" key="1">
    <citation type="submission" date="2023-08" db="EMBL/GenBank/DDBJ databases">
        <title>Pathogen: clinical or host-associated sample.</title>
        <authorList>
            <person name="Hergert J."/>
            <person name="Casey R."/>
            <person name="Wagner J."/>
            <person name="Young E.L."/>
            <person name="Oakeson K.F."/>
        </authorList>
    </citation>
    <scope>NUCLEOTIDE SEQUENCE [LARGE SCALE GENOMIC DNA]</scope>
    <source>
        <strain evidence="3 4">1760953</strain>
        <plasmid evidence="3 4">unnamed1</plasmid>
    </source>
</reference>
<dbReference type="Pfam" id="PF22725">
    <property type="entry name" value="GFO_IDH_MocA_C3"/>
    <property type="match status" value="1"/>
</dbReference>
<name>A0AA50HAH9_9HYPH</name>
<dbReference type="GO" id="GO:0000166">
    <property type="term" value="F:nucleotide binding"/>
    <property type="evidence" value="ECO:0007669"/>
    <property type="project" value="InterPro"/>
</dbReference>
<dbReference type="RefSeq" id="WP_134650362.1">
    <property type="nucleotide sequence ID" value="NZ_CP132303.1"/>
</dbReference>
<dbReference type="Proteomes" id="UP001234585">
    <property type="component" value="Plasmid unnamed1"/>
</dbReference>
<dbReference type="AlphaFoldDB" id="A0AA50HAH9"/>
<dbReference type="Pfam" id="PF01408">
    <property type="entry name" value="GFO_IDH_MocA"/>
    <property type="match status" value="1"/>
</dbReference>
<gene>
    <name evidence="3" type="ORF">Q9313_18075</name>
</gene>
<keyword evidence="4" id="KW-1185">Reference proteome</keyword>
<dbReference type="PANTHER" id="PTHR43377:SF8">
    <property type="entry name" value="BLR3664 PROTEIN"/>
    <property type="match status" value="1"/>
</dbReference>
<dbReference type="InterPro" id="IPR000683">
    <property type="entry name" value="Gfo/Idh/MocA-like_OxRdtase_N"/>
</dbReference>